<sequence>MWEDSLLWAHDINLHLAGLKLQLPGTTVYHKNVTKCSGLIPDTRTLETIPIISSQPHLFESLFLESLFVHSIH</sequence>
<protein>
    <submittedName>
        <fullName evidence="1">Uncharacterized protein</fullName>
    </submittedName>
</protein>
<comment type="caution">
    <text evidence="1">The sequence shown here is derived from an EMBL/GenBank/DDBJ whole genome shotgun (WGS) entry which is preliminary data.</text>
</comment>
<dbReference type="Proteomes" id="UP000324222">
    <property type="component" value="Unassembled WGS sequence"/>
</dbReference>
<proteinExistence type="predicted"/>
<evidence type="ECO:0000313" key="2">
    <source>
        <dbReference type="Proteomes" id="UP000324222"/>
    </source>
</evidence>
<accession>A0A5B7GB76</accession>
<dbReference type="EMBL" id="VSRR010012438">
    <property type="protein sequence ID" value="MPC54543.1"/>
    <property type="molecule type" value="Genomic_DNA"/>
</dbReference>
<reference evidence="1 2" key="1">
    <citation type="submission" date="2019-05" db="EMBL/GenBank/DDBJ databases">
        <title>Another draft genome of Portunus trituberculatus and its Hox gene families provides insights of decapod evolution.</title>
        <authorList>
            <person name="Jeong J.-H."/>
            <person name="Song I."/>
            <person name="Kim S."/>
            <person name="Choi T."/>
            <person name="Kim D."/>
            <person name="Ryu S."/>
            <person name="Kim W."/>
        </authorList>
    </citation>
    <scope>NUCLEOTIDE SEQUENCE [LARGE SCALE GENOMIC DNA]</scope>
    <source>
        <tissue evidence="1">Muscle</tissue>
    </source>
</reference>
<evidence type="ECO:0000313" key="1">
    <source>
        <dbReference type="EMBL" id="MPC54543.1"/>
    </source>
</evidence>
<gene>
    <name evidence="1" type="ORF">E2C01_048464</name>
</gene>
<keyword evidence="2" id="KW-1185">Reference proteome</keyword>
<organism evidence="1 2">
    <name type="scientific">Portunus trituberculatus</name>
    <name type="common">Swimming crab</name>
    <name type="synonym">Neptunus trituberculatus</name>
    <dbReference type="NCBI Taxonomy" id="210409"/>
    <lineage>
        <taxon>Eukaryota</taxon>
        <taxon>Metazoa</taxon>
        <taxon>Ecdysozoa</taxon>
        <taxon>Arthropoda</taxon>
        <taxon>Crustacea</taxon>
        <taxon>Multicrustacea</taxon>
        <taxon>Malacostraca</taxon>
        <taxon>Eumalacostraca</taxon>
        <taxon>Eucarida</taxon>
        <taxon>Decapoda</taxon>
        <taxon>Pleocyemata</taxon>
        <taxon>Brachyura</taxon>
        <taxon>Eubrachyura</taxon>
        <taxon>Portunoidea</taxon>
        <taxon>Portunidae</taxon>
        <taxon>Portuninae</taxon>
        <taxon>Portunus</taxon>
    </lineage>
</organism>
<name>A0A5B7GB76_PORTR</name>
<dbReference type="AlphaFoldDB" id="A0A5B7GB76"/>